<feature type="domain" description="HTH tetR-type" evidence="5">
    <location>
        <begin position="4"/>
        <end position="64"/>
    </location>
</feature>
<dbReference type="Pfam" id="PF00440">
    <property type="entry name" value="TetR_N"/>
    <property type="match status" value="1"/>
</dbReference>
<evidence type="ECO:0000256" key="1">
    <source>
        <dbReference type="ARBA" id="ARBA00023015"/>
    </source>
</evidence>
<dbReference type="RefSeq" id="WP_094018701.1">
    <property type="nucleotide sequence ID" value="NZ_NMQW01000073.1"/>
</dbReference>
<dbReference type="InterPro" id="IPR001647">
    <property type="entry name" value="HTH_TetR"/>
</dbReference>
<dbReference type="PANTHER" id="PTHR47506">
    <property type="entry name" value="TRANSCRIPTIONAL REGULATORY PROTEIN"/>
    <property type="match status" value="1"/>
</dbReference>
<dbReference type="Proteomes" id="UP000215509">
    <property type="component" value="Unassembled WGS sequence"/>
</dbReference>
<keyword evidence="7" id="KW-1185">Reference proteome</keyword>
<feature type="DNA-binding region" description="H-T-H motif" evidence="4">
    <location>
        <begin position="27"/>
        <end position="46"/>
    </location>
</feature>
<accession>A0A229UGI7</accession>
<keyword evidence="2 4" id="KW-0238">DNA-binding</keyword>
<evidence type="ECO:0000313" key="7">
    <source>
        <dbReference type="Proteomes" id="UP000215509"/>
    </source>
</evidence>
<evidence type="ECO:0000259" key="5">
    <source>
        <dbReference type="PROSITE" id="PS50977"/>
    </source>
</evidence>
<dbReference type="Gene3D" id="1.10.357.10">
    <property type="entry name" value="Tetracycline Repressor, domain 2"/>
    <property type="match status" value="1"/>
</dbReference>
<keyword evidence="3" id="KW-0804">Transcription</keyword>
<dbReference type="InterPro" id="IPR036271">
    <property type="entry name" value="Tet_transcr_reg_TetR-rel_C_sf"/>
</dbReference>
<protein>
    <submittedName>
        <fullName evidence="6">TetR family transcriptional regulator</fullName>
    </submittedName>
</protein>
<dbReference type="InterPro" id="IPR009057">
    <property type="entry name" value="Homeodomain-like_sf"/>
</dbReference>
<dbReference type="PROSITE" id="PS50977">
    <property type="entry name" value="HTH_TETR_2"/>
    <property type="match status" value="1"/>
</dbReference>
<proteinExistence type="predicted"/>
<gene>
    <name evidence="6" type="ORF">CF651_30830</name>
</gene>
<organism evidence="6 7">
    <name type="scientific">Paenibacillus rigui</name>
    <dbReference type="NCBI Taxonomy" id="554312"/>
    <lineage>
        <taxon>Bacteria</taxon>
        <taxon>Bacillati</taxon>
        <taxon>Bacillota</taxon>
        <taxon>Bacilli</taxon>
        <taxon>Bacillales</taxon>
        <taxon>Paenibacillaceae</taxon>
        <taxon>Paenibacillus</taxon>
    </lineage>
</organism>
<evidence type="ECO:0000256" key="4">
    <source>
        <dbReference type="PROSITE-ProRule" id="PRU00335"/>
    </source>
</evidence>
<evidence type="ECO:0000256" key="2">
    <source>
        <dbReference type="ARBA" id="ARBA00023125"/>
    </source>
</evidence>
<dbReference type="PRINTS" id="PR00455">
    <property type="entry name" value="HTHTETR"/>
</dbReference>
<sequence length="207" mass="23890">MKGKMTRKHIVELADRLFYQRGYEHTSFADIADSVQISKGNFYYHFKSKDEILAAVIQLRLENTRNMLLKWEDEGERPEDRIKSFIYILIANHADIKMYGCPVGTLCTELAKLNHASKAEAKELFSLFRTWLSRQFALLGRKEDADELAMHLLARSQGVATLVQAFQDERFIRHEVEQMCDWLSCMTSATQLTHESGGTYERDDSGT</sequence>
<reference evidence="6 7" key="1">
    <citation type="submission" date="2017-07" db="EMBL/GenBank/DDBJ databases">
        <title>Genome sequencing and assembly of Paenibacillus rigui.</title>
        <authorList>
            <person name="Mayilraj S."/>
        </authorList>
    </citation>
    <scope>NUCLEOTIDE SEQUENCE [LARGE SCALE GENOMIC DNA]</scope>
    <source>
        <strain evidence="6 7">JCM 16352</strain>
    </source>
</reference>
<comment type="caution">
    <text evidence="6">The sequence shown here is derived from an EMBL/GenBank/DDBJ whole genome shotgun (WGS) entry which is preliminary data.</text>
</comment>
<dbReference type="GO" id="GO:0003677">
    <property type="term" value="F:DNA binding"/>
    <property type="evidence" value="ECO:0007669"/>
    <property type="project" value="UniProtKB-UniRule"/>
</dbReference>
<dbReference type="OrthoDB" id="9814703at2"/>
<dbReference type="EMBL" id="NMQW01000073">
    <property type="protein sequence ID" value="OXM82465.1"/>
    <property type="molecule type" value="Genomic_DNA"/>
</dbReference>
<dbReference type="AlphaFoldDB" id="A0A229UGI7"/>
<dbReference type="PANTHER" id="PTHR47506:SF1">
    <property type="entry name" value="HTH-TYPE TRANSCRIPTIONAL REGULATOR YJDC"/>
    <property type="match status" value="1"/>
</dbReference>
<evidence type="ECO:0000313" key="6">
    <source>
        <dbReference type="EMBL" id="OXM82465.1"/>
    </source>
</evidence>
<dbReference type="SUPFAM" id="SSF46689">
    <property type="entry name" value="Homeodomain-like"/>
    <property type="match status" value="1"/>
</dbReference>
<evidence type="ECO:0000256" key="3">
    <source>
        <dbReference type="ARBA" id="ARBA00023163"/>
    </source>
</evidence>
<name>A0A229UGI7_9BACL</name>
<keyword evidence="1" id="KW-0805">Transcription regulation</keyword>
<dbReference type="SUPFAM" id="SSF48498">
    <property type="entry name" value="Tetracyclin repressor-like, C-terminal domain"/>
    <property type="match status" value="1"/>
</dbReference>